<evidence type="ECO:0000313" key="3">
    <source>
        <dbReference type="Proteomes" id="UP000321400"/>
    </source>
</evidence>
<dbReference type="EMBL" id="BJYE01000030">
    <property type="protein sequence ID" value="GEN57509.1"/>
    <property type="molecule type" value="Genomic_DNA"/>
</dbReference>
<dbReference type="PROSITE" id="PS51257">
    <property type="entry name" value="PROKAR_LIPOPROTEIN"/>
    <property type="match status" value="1"/>
</dbReference>
<organism evidence="2 3">
    <name type="scientific">Halolactibacillus alkaliphilus</name>
    <dbReference type="NCBI Taxonomy" id="442899"/>
    <lineage>
        <taxon>Bacteria</taxon>
        <taxon>Bacillati</taxon>
        <taxon>Bacillota</taxon>
        <taxon>Bacilli</taxon>
        <taxon>Bacillales</taxon>
        <taxon>Bacillaceae</taxon>
        <taxon>Halolactibacillus</taxon>
    </lineage>
</organism>
<evidence type="ECO:0008006" key="4">
    <source>
        <dbReference type="Google" id="ProtNLM"/>
    </source>
</evidence>
<name>A0A511X3I1_9BACI</name>
<proteinExistence type="predicted"/>
<keyword evidence="1" id="KW-0732">Signal</keyword>
<dbReference type="STRING" id="442899.SAMN05720591_12828"/>
<evidence type="ECO:0000313" key="2">
    <source>
        <dbReference type="EMBL" id="GEN57509.1"/>
    </source>
</evidence>
<accession>A0A511X3I1</accession>
<sequence>MRFKLFIVVILSAVVLAACSGESTQEEMYQHLEKSVELETTFVEQQQPISELEEKEQEIYQQISDLGIDQYEEISALADQAIESIVERKTLADNERESIDSAKEEFDNVIPLIENLEDEELRMAAETMVNEMNARYDAFVELNEAYKTSLQYDETLYDLLKQEELEEAAFTEQVNAVNEQYQVVIDKNQLFNEKTDAFNEAKRQFYEKSELNITYE</sequence>
<dbReference type="Gene3D" id="1.20.120.570">
    <property type="entry name" value="YkyA-like"/>
    <property type="match status" value="1"/>
</dbReference>
<feature type="signal peptide" evidence="1">
    <location>
        <begin position="1"/>
        <end position="17"/>
    </location>
</feature>
<protein>
    <recommendedName>
        <fullName evidence="4">Lipoprotein</fullName>
    </recommendedName>
</protein>
<reference evidence="2 3" key="1">
    <citation type="submission" date="2019-07" db="EMBL/GenBank/DDBJ databases">
        <title>Whole genome shotgun sequence of Halolactibacillus alkaliphilus NBRC 103919.</title>
        <authorList>
            <person name="Hosoyama A."/>
            <person name="Uohara A."/>
            <person name="Ohji S."/>
            <person name="Ichikawa N."/>
        </authorList>
    </citation>
    <scope>NUCLEOTIDE SEQUENCE [LARGE SCALE GENOMIC DNA]</scope>
    <source>
        <strain evidence="2 3">NBRC 103919</strain>
    </source>
</reference>
<dbReference type="OrthoDB" id="2576511at2"/>
<comment type="caution">
    <text evidence="2">The sequence shown here is derived from an EMBL/GenBank/DDBJ whole genome shotgun (WGS) entry which is preliminary data.</text>
</comment>
<dbReference type="RefSeq" id="WP_089802986.1">
    <property type="nucleotide sequence ID" value="NZ_BJYE01000030.1"/>
</dbReference>
<feature type="chain" id="PRO_5038589979" description="Lipoprotein" evidence="1">
    <location>
        <begin position="18"/>
        <end position="216"/>
    </location>
</feature>
<evidence type="ECO:0000256" key="1">
    <source>
        <dbReference type="SAM" id="SignalP"/>
    </source>
</evidence>
<dbReference type="InterPro" id="IPR019454">
    <property type="entry name" value="Lipoprot_YkyA-like"/>
</dbReference>
<dbReference type="AlphaFoldDB" id="A0A511X3I1"/>
<keyword evidence="3" id="KW-1185">Reference proteome</keyword>
<dbReference type="InterPro" id="IPR036785">
    <property type="entry name" value="YkyA-like_sf"/>
</dbReference>
<dbReference type="Proteomes" id="UP000321400">
    <property type="component" value="Unassembled WGS sequence"/>
</dbReference>
<dbReference type="SUPFAM" id="SSF140423">
    <property type="entry name" value="MW0975(SA0943)-like"/>
    <property type="match status" value="1"/>
</dbReference>
<gene>
    <name evidence="2" type="ORF">HAL01_19730</name>
</gene>
<dbReference type="Pfam" id="PF10368">
    <property type="entry name" value="YkyA"/>
    <property type="match status" value="1"/>
</dbReference>